<keyword evidence="1" id="KW-0805">Transcription regulation</keyword>
<feature type="domain" description="NAC" evidence="5">
    <location>
        <begin position="36"/>
        <end position="183"/>
    </location>
</feature>
<dbReference type="EMBL" id="SDAM02000019">
    <property type="protein sequence ID" value="KAH6836746.1"/>
    <property type="molecule type" value="Genomic_DNA"/>
</dbReference>
<sequence length="183" mass="21145">MAAATSGSGALVIVNNEEEAVVDGAYELASSAVDEMPHCFRFHPTDYEIINYLLNKVIHRWFRAVAIGEINLNNCEPWDLPKKAKYMAEEEWFFFFEKETKYPTGMRTNRATPSGYWNATEKDKEIYNTNKPQKRVIVGMKKTLVFYKGRAPKGEKTNWVIHEYRLHGDFSAYNLSNHAKIII</sequence>
<keyword evidence="3" id="KW-0804">Transcription</keyword>
<evidence type="ECO:0000256" key="4">
    <source>
        <dbReference type="ARBA" id="ARBA00023242"/>
    </source>
</evidence>
<dbReference type="AlphaFoldDB" id="A0AAD4JMT8"/>
<name>A0AAD4JMT8_PERFH</name>
<comment type="caution">
    <text evidence="6">The sequence shown here is derived from an EMBL/GenBank/DDBJ whole genome shotgun (WGS) entry which is preliminary data.</text>
</comment>
<dbReference type="InterPro" id="IPR003441">
    <property type="entry name" value="NAC-dom"/>
</dbReference>
<organism evidence="6 7">
    <name type="scientific">Perilla frutescens var. hirtella</name>
    <name type="common">Perilla citriodora</name>
    <name type="synonym">Perilla setoyensis</name>
    <dbReference type="NCBI Taxonomy" id="608512"/>
    <lineage>
        <taxon>Eukaryota</taxon>
        <taxon>Viridiplantae</taxon>
        <taxon>Streptophyta</taxon>
        <taxon>Embryophyta</taxon>
        <taxon>Tracheophyta</taxon>
        <taxon>Spermatophyta</taxon>
        <taxon>Magnoliopsida</taxon>
        <taxon>eudicotyledons</taxon>
        <taxon>Gunneridae</taxon>
        <taxon>Pentapetalae</taxon>
        <taxon>asterids</taxon>
        <taxon>lamiids</taxon>
        <taxon>Lamiales</taxon>
        <taxon>Lamiaceae</taxon>
        <taxon>Nepetoideae</taxon>
        <taxon>Elsholtzieae</taxon>
        <taxon>Perilla</taxon>
    </lineage>
</organism>
<dbReference type="SUPFAM" id="SSF101941">
    <property type="entry name" value="NAC domain"/>
    <property type="match status" value="1"/>
</dbReference>
<keyword evidence="4" id="KW-0539">Nucleus</keyword>
<dbReference type="Proteomes" id="UP001190926">
    <property type="component" value="Unassembled WGS sequence"/>
</dbReference>
<evidence type="ECO:0000259" key="5">
    <source>
        <dbReference type="PROSITE" id="PS51005"/>
    </source>
</evidence>
<dbReference type="Pfam" id="PF02365">
    <property type="entry name" value="NAM"/>
    <property type="match status" value="1"/>
</dbReference>
<evidence type="ECO:0000313" key="7">
    <source>
        <dbReference type="Proteomes" id="UP001190926"/>
    </source>
</evidence>
<evidence type="ECO:0000256" key="1">
    <source>
        <dbReference type="ARBA" id="ARBA00023015"/>
    </source>
</evidence>
<dbReference type="GO" id="GO:0006355">
    <property type="term" value="P:regulation of DNA-templated transcription"/>
    <property type="evidence" value="ECO:0007669"/>
    <property type="project" value="InterPro"/>
</dbReference>
<dbReference type="GO" id="GO:0005634">
    <property type="term" value="C:nucleus"/>
    <property type="evidence" value="ECO:0007669"/>
    <property type="project" value="UniProtKB-ARBA"/>
</dbReference>
<dbReference type="PANTHER" id="PTHR31744:SF92">
    <property type="entry name" value="NAC DOMAIN-CONTAINING PROTEIN 87"/>
    <property type="match status" value="1"/>
</dbReference>
<keyword evidence="2" id="KW-0238">DNA-binding</keyword>
<evidence type="ECO:0000313" key="6">
    <source>
        <dbReference type="EMBL" id="KAH6836746.1"/>
    </source>
</evidence>
<evidence type="ECO:0000256" key="2">
    <source>
        <dbReference type="ARBA" id="ARBA00023125"/>
    </source>
</evidence>
<dbReference type="GO" id="GO:0003677">
    <property type="term" value="F:DNA binding"/>
    <property type="evidence" value="ECO:0007669"/>
    <property type="project" value="UniProtKB-KW"/>
</dbReference>
<reference evidence="6 7" key="1">
    <citation type="journal article" date="2021" name="Nat. Commun.">
        <title>Incipient diploidization of the medicinal plant Perilla within 10,000 years.</title>
        <authorList>
            <person name="Zhang Y."/>
            <person name="Shen Q."/>
            <person name="Leng L."/>
            <person name="Zhang D."/>
            <person name="Chen S."/>
            <person name="Shi Y."/>
            <person name="Ning Z."/>
            <person name="Chen S."/>
        </authorList>
    </citation>
    <scope>NUCLEOTIDE SEQUENCE [LARGE SCALE GENOMIC DNA]</scope>
    <source>
        <strain evidence="7">cv. PC099</strain>
    </source>
</reference>
<protein>
    <submittedName>
        <fullName evidence="6">NAC domain containing protein 87</fullName>
    </submittedName>
</protein>
<dbReference type="PROSITE" id="PS51005">
    <property type="entry name" value="NAC"/>
    <property type="match status" value="1"/>
</dbReference>
<gene>
    <name evidence="6" type="ORF">C2S53_007403</name>
</gene>
<evidence type="ECO:0000256" key="3">
    <source>
        <dbReference type="ARBA" id="ARBA00023163"/>
    </source>
</evidence>
<dbReference type="Gene3D" id="2.170.150.80">
    <property type="entry name" value="NAC domain"/>
    <property type="match status" value="1"/>
</dbReference>
<keyword evidence="7" id="KW-1185">Reference proteome</keyword>
<dbReference type="InterPro" id="IPR036093">
    <property type="entry name" value="NAC_dom_sf"/>
</dbReference>
<accession>A0AAD4JMT8</accession>
<proteinExistence type="predicted"/>
<dbReference type="PANTHER" id="PTHR31744">
    <property type="entry name" value="PROTEIN CUP-SHAPED COTYLEDON 2-RELATED"/>
    <property type="match status" value="1"/>
</dbReference>